<feature type="region of interest" description="Disordered" evidence="1">
    <location>
        <begin position="1"/>
        <end position="39"/>
    </location>
</feature>
<evidence type="ECO:0000313" key="2">
    <source>
        <dbReference type="Ensembl" id="ENSONIP00000030933.1"/>
    </source>
</evidence>
<reference evidence="2" key="2">
    <citation type="submission" date="2025-08" db="UniProtKB">
        <authorList>
            <consortium name="Ensembl"/>
        </authorList>
    </citation>
    <scope>IDENTIFICATION</scope>
</reference>
<keyword evidence="3" id="KW-1185">Reference proteome</keyword>
<evidence type="ECO:0000256" key="1">
    <source>
        <dbReference type="SAM" id="MobiDB-lite"/>
    </source>
</evidence>
<name>A0A669B5C3_ORENI</name>
<dbReference type="AlphaFoldDB" id="A0A669B5C3"/>
<evidence type="ECO:0000313" key="3">
    <source>
        <dbReference type="Proteomes" id="UP000005207"/>
    </source>
</evidence>
<dbReference type="InParanoid" id="A0A669B5C3"/>
<sequence length="206" mass="23278">MCAARSQLSKDFDERGGSERVRGERGLEKAQKKIPQQTPFSRVRSLPNLSQPPLILQSLFLIFCPPSPLSLFVASHLLPLSDPHHSQHIAQNLSSQPHTQAAIRQDSASASISRVISIWQRASRPLRHSPVPPHPALLVTWDNWGRNPDCETDCGSRSEQHAGDQRMFLKLYPEKKKKVTRRRQEKDGVVFIFILLQSVLVVKEAK</sequence>
<feature type="compositionally biased region" description="Basic and acidic residues" evidence="1">
    <location>
        <begin position="8"/>
        <end position="31"/>
    </location>
</feature>
<dbReference type="Proteomes" id="UP000005207">
    <property type="component" value="Linkage group LG6"/>
</dbReference>
<organism evidence="2 3">
    <name type="scientific">Oreochromis niloticus</name>
    <name type="common">Nile tilapia</name>
    <name type="synonym">Tilapia nilotica</name>
    <dbReference type="NCBI Taxonomy" id="8128"/>
    <lineage>
        <taxon>Eukaryota</taxon>
        <taxon>Metazoa</taxon>
        <taxon>Chordata</taxon>
        <taxon>Craniata</taxon>
        <taxon>Vertebrata</taxon>
        <taxon>Euteleostomi</taxon>
        <taxon>Actinopterygii</taxon>
        <taxon>Neopterygii</taxon>
        <taxon>Teleostei</taxon>
        <taxon>Neoteleostei</taxon>
        <taxon>Acanthomorphata</taxon>
        <taxon>Ovalentaria</taxon>
        <taxon>Cichlomorphae</taxon>
        <taxon>Cichliformes</taxon>
        <taxon>Cichlidae</taxon>
        <taxon>African cichlids</taxon>
        <taxon>Pseudocrenilabrinae</taxon>
        <taxon>Oreochromini</taxon>
        <taxon>Oreochromis</taxon>
    </lineage>
</organism>
<accession>A0A669B5C3</accession>
<dbReference type="Ensembl" id="ENSONIT00000058251.1">
    <property type="protein sequence ID" value="ENSONIP00000030933.1"/>
    <property type="gene ID" value="ENSONIG00000041268.1"/>
</dbReference>
<reference evidence="3" key="1">
    <citation type="submission" date="2012-01" db="EMBL/GenBank/DDBJ databases">
        <title>The Genome Sequence of Oreochromis niloticus (Nile Tilapia).</title>
        <authorList>
            <consortium name="Broad Institute Genome Assembly Team"/>
            <consortium name="Broad Institute Sequencing Platform"/>
            <person name="Di Palma F."/>
            <person name="Johnson J."/>
            <person name="Lander E.S."/>
            <person name="Lindblad-Toh K."/>
        </authorList>
    </citation>
    <scope>NUCLEOTIDE SEQUENCE [LARGE SCALE GENOMIC DNA]</scope>
</reference>
<proteinExistence type="predicted"/>
<reference evidence="2" key="3">
    <citation type="submission" date="2025-09" db="UniProtKB">
        <authorList>
            <consortium name="Ensembl"/>
        </authorList>
    </citation>
    <scope>IDENTIFICATION</scope>
</reference>
<protein>
    <submittedName>
        <fullName evidence="2">Uncharacterized protein</fullName>
    </submittedName>
</protein>